<dbReference type="AlphaFoldDB" id="J4KSH6"/>
<dbReference type="InterPro" id="IPR036250">
    <property type="entry name" value="AcylCo_DH-like_C"/>
</dbReference>
<accession>J4KSH6</accession>
<dbReference type="Proteomes" id="UP000010116">
    <property type="component" value="Unassembled WGS sequence"/>
</dbReference>
<dbReference type="Pfam" id="PF02770">
    <property type="entry name" value="Acyl-CoA_dh_M"/>
    <property type="match status" value="1"/>
</dbReference>
<evidence type="ECO:0000256" key="5">
    <source>
        <dbReference type="ARBA" id="ARBA00023002"/>
    </source>
</evidence>
<comment type="similarity">
    <text evidence="2 6">Belongs to the acyl-CoA dehydrogenase family.</text>
</comment>
<dbReference type="InterPro" id="IPR013786">
    <property type="entry name" value="AcylCoA_DH/ox_N"/>
</dbReference>
<dbReference type="EMBL" id="JH611190">
    <property type="protein sequence ID" value="EJP72719.1"/>
    <property type="molecule type" value="Genomic_DNA"/>
</dbReference>
<keyword evidence="3 6" id="KW-0285">Flavoprotein</keyword>
<feature type="domain" description="Acyl-CoA dehydrogenase/oxidase C-terminal" evidence="7">
    <location>
        <begin position="227"/>
        <end position="360"/>
    </location>
</feature>
<dbReference type="Gene3D" id="1.10.540.10">
    <property type="entry name" value="Acyl-CoA dehydrogenase/oxidase, N-terminal domain"/>
    <property type="match status" value="1"/>
</dbReference>
<protein>
    <submittedName>
        <fullName evidence="10">Acyl-CoA dehydrogenase domain protein</fullName>
    </submittedName>
</protein>
<organism evidence="10 11">
    <name type="scientific">SAR86 cluster bacterium SAR86B</name>
    <dbReference type="NCBI Taxonomy" id="1123867"/>
    <lineage>
        <taxon>Bacteria</taxon>
        <taxon>Pseudomonadati</taxon>
        <taxon>Pseudomonadota</taxon>
        <taxon>Gammaproteobacteria</taxon>
        <taxon>SAR86 cluster</taxon>
    </lineage>
</organism>
<dbReference type="InterPro" id="IPR009100">
    <property type="entry name" value="AcylCoA_DH/oxidase_NM_dom_sf"/>
</dbReference>
<dbReference type="GO" id="GO:0003995">
    <property type="term" value="F:acyl-CoA dehydrogenase activity"/>
    <property type="evidence" value="ECO:0007669"/>
    <property type="project" value="TreeGrafter"/>
</dbReference>
<evidence type="ECO:0000256" key="2">
    <source>
        <dbReference type="ARBA" id="ARBA00009347"/>
    </source>
</evidence>
<dbReference type="SUPFAM" id="SSF56645">
    <property type="entry name" value="Acyl-CoA dehydrogenase NM domain-like"/>
    <property type="match status" value="1"/>
</dbReference>
<dbReference type="InterPro" id="IPR046373">
    <property type="entry name" value="Acyl-CoA_Oxase/DH_mid-dom_sf"/>
</dbReference>
<reference evidence="10 11" key="1">
    <citation type="journal article" date="2012" name="ISME J.">
        <title>Genomic insights to SAR86, an abundant and uncultivated marine bacterial lineage.</title>
        <authorList>
            <person name="Dupont C.L."/>
            <person name="Rusch D.B."/>
            <person name="Yooseph S."/>
            <person name="Lombardo M.J."/>
            <person name="Richter R.A."/>
            <person name="Valas R."/>
            <person name="Novotny M."/>
            <person name="Yee-Greenbaum J."/>
            <person name="Selengut J.D."/>
            <person name="Haft D.H."/>
            <person name="Halpern A.L."/>
            <person name="Lasken R.S."/>
            <person name="Nealson K."/>
            <person name="Friedman R."/>
            <person name="Venter J.C."/>
        </authorList>
    </citation>
    <scope>NUCLEOTIDE SEQUENCE [LARGE SCALE GENOMIC DNA]</scope>
</reference>
<comment type="cofactor">
    <cofactor evidence="1 6">
        <name>FAD</name>
        <dbReference type="ChEBI" id="CHEBI:57692"/>
    </cofactor>
</comment>
<evidence type="ECO:0000256" key="6">
    <source>
        <dbReference type="RuleBase" id="RU362125"/>
    </source>
</evidence>
<evidence type="ECO:0000256" key="3">
    <source>
        <dbReference type="ARBA" id="ARBA00022630"/>
    </source>
</evidence>
<dbReference type="InterPro" id="IPR009075">
    <property type="entry name" value="AcylCo_DH/oxidase_C"/>
</dbReference>
<evidence type="ECO:0000313" key="10">
    <source>
        <dbReference type="EMBL" id="EJP72719.1"/>
    </source>
</evidence>
<dbReference type="CDD" id="cd00567">
    <property type="entry name" value="ACAD"/>
    <property type="match status" value="1"/>
</dbReference>
<evidence type="ECO:0000259" key="7">
    <source>
        <dbReference type="Pfam" id="PF00441"/>
    </source>
</evidence>
<dbReference type="Gene3D" id="2.40.110.10">
    <property type="entry name" value="Butyryl-CoA Dehydrogenase, subunit A, domain 2"/>
    <property type="match status" value="1"/>
</dbReference>
<dbReference type="InterPro" id="IPR037069">
    <property type="entry name" value="AcylCoA_DH/ox_N_sf"/>
</dbReference>
<dbReference type="Pfam" id="PF02771">
    <property type="entry name" value="Acyl-CoA_dh_N"/>
    <property type="match status" value="1"/>
</dbReference>
<dbReference type="HOGENOM" id="CLU_018204_5_2_6"/>
<evidence type="ECO:0000256" key="4">
    <source>
        <dbReference type="ARBA" id="ARBA00022827"/>
    </source>
</evidence>
<feature type="domain" description="Acyl-CoA dehydrogenase/oxidase N-terminal" evidence="9">
    <location>
        <begin position="6"/>
        <end position="83"/>
    </location>
</feature>
<gene>
    <name evidence="10" type="ORF">NT02SARS_1078</name>
</gene>
<dbReference type="PANTHER" id="PTHR43884:SF20">
    <property type="entry name" value="ACYL-COA DEHYDROGENASE FADE28"/>
    <property type="match status" value="1"/>
</dbReference>
<dbReference type="PANTHER" id="PTHR43884">
    <property type="entry name" value="ACYL-COA DEHYDROGENASE"/>
    <property type="match status" value="1"/>
</dbReference>
<evidence type="ECO:0000259" key="8">
    <source>
        <dbReference type="Pfam" id="PF02770"/>
    </source>
</evidence>
<dbReference type="Pfam" id="PF00441">
    <property type="entry name" value="Acyl-CoA_dh_1"/>
    <property type="match status" value="1"/>
</dbReference>
<dbReference type="SUPFAM" id="SSF47203">
    <property type="entry name" value="Acyl-CoA dehydrogenase C-terminal domain-like"/>
    <property type="match status" value="1"/>
</dbReference>
<name>J4KSH6_9GAMM</name>
<evidence type="ECO:0000256" key="1">
    <source>
        <dbReference type="ARBA" id="ARBA00001974"/>
    </source>
</evidence>
<evidence type="ECO:0000313" key="11">
    <source>
        <dbReference type="Proteomes" id="UP000010116"/>
    </source>
</evidence>
<proteinExistence type="inferred from homology"/>
<dbReference type="InterPro" id="IPR006091">
    <property type="entry name" value="Acyl-CoA_Oxase/DH_mid-dom"/>
</dbReference>
<dbReference type="GO" id="GO:0050660">
    <property type="term" value="F:flavin adenine dinucleotide binding"/>
    <property type="evidence" value="ECO:0007669"/>
    <property type="project" value="InterPro"/>
</dbReference>
<dbReference type="Gene3D" id="1.20.140.10">
    <property type="entry name" value="Butyryl-CoA Dehydrogenase, subunit A, domain 3"/>
    <property type="match status" value="1"/>
</dbReference>
<keyword evidence="4 6" id="KW-0274">FAD</keyword>
<feature type="domain" description="Acyl-CoA oxidase/dehydrogenase middle" evidence="8">
    <location>
        <begin position="123"/>
        <end position="205"/>
    </location>
</feature>
<keyword evidence="5 6" id="KW-0560">Oxidoreductase</keyword>
<sequence>MNLNFSDEQVMLRDQLQKFCEAEYDFYKREEILKSNKDFDENVWSLFAEQGWLSIPFSEESGGFGFGPIETSILFEEFGKALVLEPYLANVILSGSLLDKSNFKDKVSLIEGIATGESHISLAYAESNNSLYDYDNLKTNLKASTLNGVKTLVLNGNNANKFIVLASSDEGPILVIVDSDADGVSIKAMQTIDGQSCAEVSFDNVAVVDESIIASGDDAKKLFDDVINFACLCVSAEAVGCMTACYEKTVQYTKEREQFDQPISNFQVLQHRMVDMFIESEICRSLLFKAMLETDADLETKYKSVSALKAQIGKSGKFSAEQAVQLHGGMGVSEEMMIGHYLKKLIYIDALFGNSDYHIEKYSK</sequence>
<evidence type="ECO:0000259" key="9">
    <source>
        <dbReference type="Pfam" id="PF02771"/>
    </source>
</evidence>